<evidence type="ECO:0000256" key="3">
    <source>
        <dbReference type="ARBA" id="ARBA00023180"/>
    </source>
</evidence>
<dbReference type="Gene3D" id="1.10.640.10">
    <property type="entry name" value="Haem peroxidase domain superfamily, animal type"/>
    <property type="match status" value="1"/>
</dbReference>
<dbReference type="CDD" id="cd09822">
    <property type="entry name" value="peroxinectin_like_bacterial"/>
    <property type="match status" value="1"/>
</dbReference>
<keyword evidence="2" id="KW-0964">Secreted</keyword>
<dbReference type="GO" id="GO:0006979">
    <property type="term" value="P:response to oxidative stress"/>
    <property type="evidence" value="ECO:0007669"/>
    <property type="project" value="InterPro"/>
</dbReference>
<evidence type="ECO:0000313" key="5">
    <source>
        <dbReference type="EMBL" id="PQO35728.1"/>
    </source>
</evidence>
<evidence type="ECO:0000313" key="6">
    <source>
        <dbReference type="Proteomes" id="UP000240009"/>
    </source>
</evidence>
<dbReference type="InterPro" id="IPR019791">
    <property type="entry name" value="Haem_peroxidase_animal"/>
</dbReference>
<keyword evidence="5" id="KW-0560">Oxidoreductase</keyword>
<reference evidence="5 6" key="1">
    <citation type="submission" date="2018-02" db="EMBL/GenBank/DDBJ databases">
        <title>Comparative genomes isolates from brazilian mangrove.</title>
        <authorList>
            <person name="Araujo J.E."/>
            <person name="Taketani R.G."/>
            <person name="Silva M.C.P."/>
            <person name="Loureco M.V."/>
            <person name="Andreote F.D."/>
        </authorList>
    </citation>
    <scope>NUCLEOTIDE SEQUENCE [LARGE SCALE GENOMIC DNA]</scope>
    <source>
        <strain evidence="5 6">HEX-2 MGV</strain>
    </source>
</reference>
<evidence type="ECO:0000256" key="1">
    <source>
        <dbReference type="ARBA" id="ARBA00004613"/>
    </source>
</evidence>
<dbReference type="PANTHER" id="PTHR11475">
    <property type="entry name" value="OXIDASE/PEROXIDASE"/>
    <property type="match status" value="1"/>
</dbReference>
<dbReference type="InterPro" id="IPR010255">
    <property type="entry name" value="Haem_peroxidase_sf"/>
</dbReference>
<comment type="caution">
    <text evidence="5">The sequence shown here is derived from an EMBL/GenBank/DDBJ whole genome shotgun (WGS) entry which is preliminary data.</text>
</comment>
<protein>
    <submittedName>
        <fullName evidence="5">Peroxidase</fullName>
    </submittedName>
</protein>
<dbReference type="Pfam" id="PF03098">
    <property type="entry name" value="An_peroxidase"/>
    <property type="match status" value="1"/>
</dbReference>
<dbReference type="InterPro" id="IPR037120">
    <property type="entry name" value="Haem_peroxidase_sf_animal"/>
</dbReference>
<dbReference type="AlphaFoldDB" id="A0A2S8FU68"/>
<accession>A0A2S8FU68</accession>
<feature type="region of interest" description="Disordered" evidence="4">
    <location>
        <begin position="722"/>
        <end position="764"/>
    </location>
</feature>
<dbReference type="PROSITE" id="PS50292">
    <property type="entry name" value="PEROXIDASE_3"/>
    <property type="match status" value="1"/>
</dbReference>
<sequence length="764" mass="83703">MPATFLHSLTHHGRATTNRESTMRNFKRLKRDARKNRFGGEQLEQRQLLASDLSVVIDSVFEEIRSIDGTGNNLAVPTLGSTETAFIRFVGADYADGISEASGEDRLSAREISNNIAAQSTSIENDRFLTDFVWQWGQFLDHDIDLTGEASPHESLPIEVPTGDIFFDPNETGTATISLSRSEYDPATGISVDNPREQINSITAFIDGSMIYGSDDSRAAALRTFESGRLKTSVGDLLPMEGDVYEDAAGSIFFVAGDVRANEQVGLTAMHTLFLREHNRLADEITAANPDLTDEQIYQQARAIVIAEIQAITFNEFLPALLGPDAIAPYQGYDSTVDPSIANEFATAAYRFGHSMLSGEVLRLNNDGTVAEEGSLSLREMFFNPQEIIDNGIDSLLLGLASQQAQEIDNMLVDDVRNFLFGPPGAGGFDLASLNIQRGRDHGLADYNTTRVAYGLDPVSSFDEISSNPDVIAALQATYDSVDDIDLWVGGLAEDHVTGASMGELFRRIIADQFTRLRDGDRFWYQSLFSGRPLEAIEQTSLSDIITRNTGITSLQENVFFDAAVWIHDASERRSEVTWVTGTGDEITIQETDRSGTTSETNVVTDVGQIQVVGEDFQRDVFVLDLSQLVSTMDGGFVIQGQAGRGDVLVLATGPGVDSIVIGEGTIEWNNQLITYSGIERIVVFSNDPNDNVEVEAGIDARVNLLADEVPTTNQELLEVLDRRDPRPDQPGGPRPGDEPRRREDAVAKKMLEEERMTSAGRSI</sequence>
<keyword evidence="3" id="KW-0325">Glycoprotein</keyword>
<dbReference type="GO" id="GO:0004601">
    <property type="term" value="F:peroxidase activity"/>
    <property type="evidence" value="ECO:0007669"/>
    <property type="project" value="UniProtKB-KW"/>
</dbReference>
<dbReference type="EMBL" id="PUIA01000026">
    <property type="protein sequence ID" value="PQO35728.1"/>
    <property type="molecule type" value="Genomic_DNA"/>
</dbReference>
<gene>
    <name evidence="5" type="ORF">C5Y96_08720</name>
</gene>
<keyword evidence="5" id="KW-0575">Peroxidase</keyword>
<feature type="compositionally biased region" description="Basic and acidic residues" evidence="4">
    <location>
        <begin position="736"/>
        <end position="757"/>
    </location>
</feature>
<organism evidence="5 6">
    <name type="scientific">Blastopirellula marina</name>
    <dbReference type="NCBI Taxonomy" id="124"/>
    <lineage>
        <taxon>Bacteria</taxon>
        <taxon>Pseudomonadati</taxon>
        <taxon>Planctomycetota</taxon>
        <taxon>Planctomycetia</taxon>
        <taxon>Pirellulales</taxon>
        <taxon>Pirellulaceae</taxon>
        <taxon>Blastopirellula</taxon>
    </lineage>
</organism>
<evidence type="ECO:0000256" key="4">
    <source>
        <dbReference type="SAM" id="MobiDB-lite"/>
    </source>
</evidence>
<proteinExistence type="predicted"/>
<dbReference type="GO" id="GO:0020037">
    <property type="term" value="F:heme binding"/>
    <property type="evidence" value="ECO:0007669"/>
    <property type="project" value="InterPro"/>
</dbReference>
<dbReference type="Proteomes" id="UP000240009">
    <property type="component" value="Unassembled WGS sequence"/>
</dbReference>
<evidence type="ECO:0000256" key="2">
    <source>
        <dbReference type="ARBA" id="ARBA00022525"/>
    </source>
</evidence>
<feature type="region of interest" description="Disordered" evidence="4">
    <location>
        <begin position="1"/>
        <end position="20"/>
    </location>
</feature>
<dbReference type="SUPFAM" id="SSF48113">
    <property type="entry name" value="Heme-dependent peroxidases"/>
    <property type="match status" value="1"/>
</dbReference>
<dbReference type="GO" id="GO:0005576">
    <property type="term" value="C:extracellular region"/>
    <property type="evidence" value="ECO:0007669"/>
    <property type="project" value="UniProtKB-SubCell"/>
</dbReference>
<comment type="subcellular location">
    <subcellularLocation>
        <location evidence="1">Secreted</location>
    </subcellularLocation>
</comment>
<dbReference type="PRINTS" id="PR00457">
    <property type="entry name" value="ANPEROXIDASE"/>
</dbReference>
<dbReference type="OrthoDB" id="9765610at2"/>
<name>A0A2S8FU68_9BACT</name>
<dbReference type="PANTHER" id="PTHR11475:SF4">
    <property type="entry name" value="CHORION PEROXIDASE"/>
    <property type="match status" value="1"/>
</dbReference>